<evidence type="ECO:0000313" key="3">
    <source>
        <dbReference type="Proteomes" id="UP001214553"/>
    </source>
</evidence>
<dbReference type="PANTHER" id="PTHR42059:SF1">
    <property type="entry name" value="TNT DOMAIN-CONTAINING PROTEIN"/>
    <property type="match status" value="1"/>
</dbReference>
<name>A0ABY8BYL5_9MICO</name>
<dbReference type="PANTHER" id="PTHR42059">
    <property type="entry name" value="TNT DOMAIN-CONTAINING PROTEIN"/>
    <property type="match status" value="1"/>
</dbReference>
<keyword evidence="3" id="KW-1185">Reference proteome</keyword>
<protein>
    <submittedName>
        <fullName evidence="2">TNT domain-containing protein</fullName>
    </submittedName>
</protein>
<evidence type="ECO:0000313" key="2">
    <source>
        <dbReference type="EMBL" id="WEG09294.1"/>
    </source>
</evidence>
<accession>A0ABY8BYL5</accession>
<evidence type="ECO:0000259" key="1">
    <source>
        <dbReference type="Pfam" id="PF14021"/>
    </source>
</evidence>
<dbReference type="Proteomes" id="UP001214553">
    <property type="component" value="Chromosome"/>
</dbReference>
<dbReference type="EMBL" id="CP119108">
    <property type="protein sequence ID" value="WEG09294.1"/>
    <property type="molecule type" value="Genomic_DNA"/>
</dbReference>
<reference evidence="2 3" key="1">
    <citation type="submission" date="2023-03" db="EMBL/GenBank/DDBJ databases">
        <title>Genome sequence of Microbacterium sp. KACC 23027.</title>
        <authorList>
            <person name="Kim S."/>
            <person name="Heo J."/>
            <person name="Kwon S.-W."/>
        </authorList>
    </citation>
    <scope>NUCLEOTIDE SEQUENCE [LARGE SCALE GENOMIC DNA]</scope>
    <source>
        <strain evidence="2 3">KACC 23027</strain>
    </source>
</reference>
<gene>
    <name evidence="2" type="ORF">PU630_01655</name>
</gene>
<dbReference type="InterPro" id="IPR025331">
    <property type="entry name" value="TNT"/>
</dbReference>
<dbReference type="RefSeq" id="WP_275278618.1">
    <property type="nucleotide sequence ID" value="NZ_CP119108.1"/>
</dbReference>
<feature type="domain" description="TNT" evidence="1">
    <location>
        <begin position="339"/>
        <end position="427"/>
    </location>
</feature>
<organism evidence="2 3">
    <name type="scientific">Microbacterium horticulturae</name>
    <dbReference type="NCBI Taxonomy" id="3028316"/>
    <lineage>
        <taxon>Bacteria</taxon>
        <taxon>Bacillati</taxon>
        <taxon>Actinomycetota</taxon>
        <taxon>Actinomycetes</taxon>
        <taxon>Micrococcales</taxon>
        <taxon>Microbacteriaceae</taxon>
        <taxon>Microbacterium</taxon>
    </lineage>
</organism>
<dbReference type="InterPro" id="IPR053024">
    <property type="entry name" value="Fungal_surface_NADase"/>
</dbReference>
<dbReference type="Pfam" id="PF14021">
    <property type="entry name" value="TNT"/>
    <property type="match status" value="1"/>
</dbReference>
<proteinExistence type="predicted"/>
<sequence>MANPLVATAQDHTSPFAGTLLLEDGEQLVSAINSGDWVSGGMAAFSAVLDTAAAVSDPLGTLIAAGLGWLIDHVEPLKGWFNDLTGNASEVQAFAQTWANIQTQMEGAGTELQRVLGDVEDLAGEAMDAYRRFQQDTAAHLTAAGTWAGAFSTGLNIASMIVQAVHDLVRDVLSQLVGSAISWASEAVFTLGLATPWIIEQVTTRVSSLVSRVSKFITNLLESIKSLRGLLDELKPLLDKASELFAKLLHGAKGATHTAKETVAALPGIRRLDPRRNDLISNMEDWANSAGIPGYKPFGDLTPDGFIDTHLKGFTDSGYPDWRWPPDNGFGGPSGPHGLNVGDKIDRIAPGGGDGRFASPSNTPFPDRAIPPDRLSPSFSTTDYEVLKPLPADVVKGPIAGAFEQPGGGVQYYFPKGIKWYIRNGYLG</sequence>